<dbReference type="Proteomes" id="UP000198662">
    <property type="component" value="Unassembled WGS sequence"/>
</dbReference>
<sequence>MADPSVERLASGEWSPERFRRHLAEAGAPLVARAGAGEVDVTFVDEPGADRTVALAVAIGERIGRNRVEEAFTAVPGTPFQVLTLRMRSDLRFSYVFTRRDATGEEEQVADPFNPAPRFAEYPEPRFSGSSVAALPDAVPLPWLAAAEAGPAPALESAVFASAVLGNERRVWVSPPPGDLPADGLLPFVIQLDGTPGHSAPSVRDALVRAGLVRPCAVVLVDALGAQRYTELLCDPAFSRMLVEELLPWLRERYPLSPDPSDAALAGESFGGLCAAWTALHHPAAFGNAILQSPSCGYHPDVKWGTGDLLRRAPVPTLMADFLAVERAPVRVFHDVGELEASLTHSRWLDGVLTGKGYDTRYVEFAGGHDYAWWRGLFADALRWCFPPAALGPRSADTAGRGPL</sequence>
<proteinExistence type="predicted"/>
<reference evidence="2" key="1">
    <citation type="submission" date="2016-10" db="EMBL/GenBank/DDBJ databases">
        <authorList>
            <person name="Varghese N."/>
            <person name="Submissions S."/>
        </authorList>
    </citation>
    <scope>NUCLEOTIDE SEQUENCE [LARGE SCALE GENOMIC DNA]</scope>
    <source>
        <strain evidence="2">CGMCC 4.3147</strain>
    </source>
</reference>
<dbReference type="PANTHER" id="PTHR48098:SF3">
    <property type="entry name" value="IRON(III) ENTEROBACTIN ESTERASE"/>
    <property type="match status" value="1"/>
</dbReference>
<dbReference type="SUPFAM" id="SSF81296">
    <property type="entry name" value="E set domains"/>
    <property type="match status" value="1"/>
</dbReference>
<dbReference type="Gene3D" id="3.40.50.1820">
    <property type="entry name" value="alpha/beta hydrolase"/>
    <property type="match status" value="1"/>
</dbReference>
<dbReference type="STRING" id="380244.SAMN05216298_2192"/>
<organism evidence="1 2">
    <name type="scientific">Glycomyces sambucus</name>
    <dbReference type="NCBI Taxonomy" id="380244"/>
    <lineage>
        <taxon>Bacteria</taxon>
        <taxon>Bacillati</taxon>
        <taxon>Actinomycetota</taxon>
        <taxon>Actinomycetes</taxon>
        <taxon>Glycomycetales</taxon>
        <taxon>Glycomycetaceae</taxon>
        <taxon>Glycomyces</taxon>
    </lineage>
</organism>
<gene>
    <name evidence="1" type="ORF">SAMN05216298_2192</name>
</gene>
<dbReference type="GO" id="GO:0005975">
    <property type="term" value="P:carbohydrate metabolic process"/>
    <property type="evidence" value="ECO:0007669"/>
    <property type="project" value="UniProtKB-ARBA"/>
</dbReference>
<dbReference type="RefSeq" id="WP_143034725.1">
    <property type="nucleotide sequence ID" value="NZ_FNGF01000002.1"/>
</dbReference>
<dbReference type="Gene3D" id="2.60.40.10">
    <property type="entry name" value="Immunoglobulins"/>
    <property type="match status" value="1"/>
</dbReference>
<dbReference type="InterPro" id="IPR014756">
    <property type="entry name" value="Ig_E-set"/>
</dbReference>
<keyword evidence="2" id="KW-1185">Reference proteome</keyword>
<dbReference type="Pfam" id="PF00756">
    <property type="entry name" value="Esterase"/>
    <property type="match status" value="1"/>
</dbReference>
<dbReference type="InterPro" id="IPR050583">
    <property type="entry name" value="Mycobacterial_A85_antigen"/>
</dbReference>
<dbReference type="OrthoDB" id="9775130at2"/>
<protein>
    <submittedName>
        <fullName evidence="1">Enterochelin esterase</fullName>
    </submittedName>
</protein>
<dbReference type="PANTHER" id="PTHR48098">
    <property type="entry name" value="ENTEROCHELIN ESTERASE-RELATED"/>
    <property type="match status" value="1"/>
</dbReference>
<accession>A0A1G9G3R7</accession>
<dbReference type="SUPFAM" id="SSF53474">
    <property type="entry name" value="alpha/beta-Hydrolases"/>
    <property type="match status" value="1"/>
</dbReference>
<dbReference type="InterPro" id="IPR013783">
    <property type="entry name" value="Ig-like_fold"/>
</dbReference>
<dbReference type="AlphaFoldDB" id="A0A1G9G3R7"/>
<name>A0A1G9G3R7_9ACTN</name>
<dbReference type="InterPro" id="IPR000801">
    <property type="entry name" value="Esterase-like"/>
</dbReference>
<evidence type="ECO:0000313" key="2">
    <source>
        <dbReference type="Proteomes" id="UP000198662"/>
    </source>
</evidence>
<dbReference type="InterPro" id="IPR029058">
    <property type="entry name" value="AB_hydrolase_fold"/>
</dbReference>
<evidence type="ECO:0000313" key="1">
    <source>
        <dbReference type="EMBL" id="SDK95252.1"/>
    </source>
</evidence>
<dbReference type="EMBL" id="FNGF01000002">
    <property type="protein sequence ID" value="SDK95252.1"/>
    <property type="molecule type" value="Genomic_DNA"/>
</dbReference>